<dbReference type="Gene3D" id="3.40.50.1220">
    <property type="entry name" value="TPP-binding domain"/>
    <property type="match status" value="1"/>
</dbReference>
<keyword evidence="2 3" id="KW-0786">Thiamine pyrophosphate</keyword>
<evidence type="ECO:0000256" key="4">
    <source>
        <dbReference type="SAM" id="MobiDB-lite"/>
    </source>
</evidence>
<feature type="domain" description="Thiamine pyrophosphate enzyme central" evidence="5">
    <location>
        <begin position="264"/>
        <end position="399"/>
    </location>
</feature>
<proteinExistence type="inferred from homology"/>
<dbReference type="GO" id="GO:0009097">
    <property type="term" value="P:isoleucine biosynthetic process"/>
    <property type="evidence" value="ECO:0007669"/>
    <property type="project" value="TreeGrafter"/>
</dbReference>
<evidence type="ECO:0008006" key="10">
    <source>
        <dbReference type="Google" id="ProtNLM"/>
    </source>
</evidence>
<dbReference type="GO" id="GO:0005948">
    <property type="term" value="C:acetolactate synthase complex"/>
    <property type="evidence" value="ECO:0007669"/>
    <property type="project" value="TreeGrafter"/>
</dbReference>
<gene>
    <name evidence="8" type="ORF">B5V03_02130</name>
</gene>
<dbReference type="CDD" id="cd00568">
    <property type="entry name" value="TPP_enzymes"/>
    <property type="match status" value="1"/>
</dbReference>
<dbReference type="SUPFAM" id="SSF52518">
    <property type="entry name" value="Thiamin diphosphate-binding fold (THDP-binding)"/>
    <property type="match status" value="2"/>
</dbReference>
<dbReference type="CDD" id="cd07035">
    <property type="entry name" value="TPP_PYR_POX_like"/>
    <property type="match status" value="1"/>
</dbReference>
<dbReference type="OrthoDB" id="4494979at2"/>
<dbReference type="GO" id="GO:0050660">
    <property type="term" value="F:flavin adenine dinucleotide binding"/>
    <property type="evidence" value="ECO:0007669"/>
    <property type="project" value="TreeGrafter"/>
</dbReference>
<dbReference type="PANTHER" id="PTHR18968">
    <property type="entry name" value="THIAMINE PYROPHOSPHATE ENZYMES"/>
    <property type="match status" value="1"/>
</dbReference>
<evidence type="ECO:0000256" key="3">
    <source>
        <dbReference type="RuleBase" id="RU362132"/>
    </source>
</evidence>
<accession>A0A4Q1VS45</accession>
<dbReference type="InterPro" id="IPR012000">
    <property type="entry name" value="Thiamin_PyroP_enz_cen_dom"/>
</dbReference>
<evidence type="ECO:0000259" key="5">
    <source>
        <dbReference type="Pfam" id="PF00205"/>
    </source>
</evidence>
<dbReference type="GO" id="GO:0009099">
    <property type="term" value="P:L-valine biosynthetic process"/>
    <property type="evidence" value="ECO:0007669"/>
    <property type="project" value="TreeGrafter"/>
</dbReference>
<comment type="similarity">
    <text evidence="1 3">Belongs to the TPP enzyme family.</text>
</comment>
<sequence length="652" mass="69413">MRPLVALRMPGCSKKGNKVDNQMAIADKRMPLGCKLGSSCQQPTRPVPQNGDRKRTQNSREAFMQDAVSNSTKTTVSRTGAQAIAQTMQASGIELVIGYSGGGTGALIHQIATSGMNNLNARTELAGAWISYGYNRVKGRAASACLFHCVGMLHAAPAVYAAKLDSTPLVVIDINLDSSLDLRGALQDSTGNYLAMQPLAKYVRKVVVPDDLPLAIRQAVLSASTGRPGPSVLDLPYQVLVKSTDCPIEALELPAPPAATNASVNRVLEMVSSAENPVIFVGAGVQLSGAAQEVRELAELLGVTVVSSSWGGRSVMPDDHPLFGGVVGTFGWVSANEIVQASDCWLTFGVSFSQMTTGAWNIEKPSQVIQIDIDPNEIGKIFQPKLGIVADAKTILRQLIDAVKAGGNAKGATPARLAAVAEAKRKWHEFHDSLGVDSGAPINQYYLIRKMAELLPKETMIVGDSGGQAFMVYRSFRFKDSAAMPLGSRYMSLGAGLPVAIGAKLAAPEKTVVCYHGDGGFYYDLAELSTLSQLGIKVIIIIDNNHCLAANRQGMKMMGIENPWVDLPDHDFVGLAKSLGVSGERVTDPDDIEAALNRALQSSSSYLIDVVTDPATRIKRAIKTVIPILSDRKPQQNAAGHFAPPLQGSWPA</sequence>
<evidence type="ECO:0000259" key="6">
    <source>
        <dbReference type="Pfam" id="PF02775"/>
    </source>
</evidence>
<dbReference type="InterPro" id="IPR045229">
    <property type="entry name" value="TPP_enz"/>
</dbReference>
<keyword evidence="9" id="KW-1185">Reference proteome</keyword>
<feature type="domain" description="Thiamine pyrophosphate enzyme N-terminal TPP-binding" evidence="7">
    <location>
        <begin position="78"/>
        <end position="189"/>
    </location>
</feature>
<dbReference type="Pfam" id="PF00205">
    <property type="entry name" value="TPP_enzyme_M"/>
    <property type="match status" value="1"/>
</dbReference>
<evidence type="ECO:0000256" key="1">
    <source>
        <dbReference type="ARBA" id="ARBA00007812"/>
    </source>
</evidence>
<dbReference type="Pfam" id="PF02776">
    <property type="entry name" value="TPP_enzyme_N"/>
    <property type="match status" value="1"/>
</dbReference>
<dbReference type="SUPFAM" id="SSF52467">
    <property type="entry name" value="DHS-like NAD/FAD-binding domain"/>
    <property type="match status" value="1"/>
</dbReference>
<dbReference type="Gene3D" id="3.40.50.970">
    <property type="match status" value="2"/>
</dbReference>
<name>A0A4Q1VS45_9BRAD</name>
<dbReference type="PANTHER" id="PTHR18968:SF13">
    <property type="entry name" value="ACETOLACTATE SYNTHASE CATALYTIC SUBUNIT, MITOCHONDRIAL"/>
    <property type="match status" value="1"/>
</dbReference>
<dbReference type="GO" id="GO:0003984">
    <property type="term" value="F:acetolactate synthase activity"/>
    <property type="evidence" value="ECO:0007669"/>
    <property type="project" value="TreeGrafter"/>
</dbReference>
<evidence type="ECO:0000256" key="2">
    <source>
        <dbReference type="ARBA" id="ARBA00023052"/>
    </source>
</evidence>
<protein>
    <recommendedName>
        <fullName evidence="10">Thiamine pyrophosphate-binding protein</fullName>
    </recommendedName>
</protein>
<dbReference type="GO" id="GO:0000287">
    <property type="term" value="F:magnesium ion binding"/>
    <property type="evidence" value="ECO:0007669"/>
    <property type="project" value="InterPro"/>
</dbReference>
<dbReference type="Proteomes" id="UP000290819">
    <property type="component" value="Unassembled WGS sequence"/>
</dbReference>
<evidence type="ECO:0000259" key="7">
    <source>
        <dbReference type="Pfam" id="PF02776"/>
    </source>
</evidence>
<dbReference type="GO" id="GO:0030976">
    <property type="term" value="F:thiamine pyrophosphate binding"/>
    <property type="evidence" value="ECO:0007669"/>
    <property type="project" value="InterPro"/>
</dbReference>
<organism evidence="8 9">
    <name type="scientific">Bradyrhizobium betae</name>
    <dbReference type="NCBI Taxonomy" id="244734"/>
    <lineage>
        <taxon>Bacteria</taxon>
        <taxon>Pseudomonadati</taxon>
        <taxon>Pseudomonadota</taxon>
        <taxon>Alphaproteobacteria</taxon>
        <taxon>Hyphomicrobiales</taxon>
        <taxon>Nitrobacteraceae</taxon>
        <taxon>Bradyrhizobium</taxon>
    </lineage>
</organism>
<evidence type="ECO:0000313" key="9">
    <source>
        <dbReference type="Proteomes" id="UP000290819"/>
    </source>
</evidence>
<dbReference type="InterPro" id="IPR029035">
    <property type="entry name" value="DHS-like_NAD/FAD-binding_dom"/>
</dbReference>
<dbReference type="EMBL" id="MZXW01000004">
    <property type="protein sequence ID" value="RXT54260.1"/>
    <property type="molecule type" value="Genomic_DNA"/>
</dbReference>
<dbReference type="Pfam" id="PF02775">
    <property type="entry name" value="TPP_enzyme_C"/>
    <property type="match status" value="1"/>
</dbReference>
<dbReference type="InterPro" id="IPR029061">
    <property type="entry name" value="THDP-binding"/>
</dbReference>
<dbReference type="InterPro" id="IPR011766">
    <property type="entry name" value="TPP_enzyme_TPP-bd"/>
</dbReference>
<dbReference type="InterPro" id="IPR012001">
    <property type="entry name" value="Thiamin_PyroP_enz_TPP-bd_dom"/>
</dbReference>
<comment type="caution">
    <text evidence="8">The sequence shown here is derived from an EMBL/GenBank/DDBJ whole genome shotgun (WGS) entry which is preliminary data.</text>
</comment>
<dbReference type="AlphaFoldDB" id="A0A4Q1VS45"/>
<feature type="region of interest" description="Disordered" evidence="4">
    <location>
        <begin position="38"/>
        <end position="58"/>
    </location>
</feature>
<feature type="domain" description="Thiamine pyrophosphate enzyme TPP-binding" evidence="6">
    <location>
        <begin position="472"/>
        <end position="610"/>
    </location>
</feature>
<evidence type="ECO:0000313" key="8">
    <source>
        <dbReference type="EMBL" id="RXT54260.1"/>
    </source>
</evidence>
<reference evidence="8 9" key="1">
    <citation type="submission" date="2017-03" db="EMBL/GenBank/DDBJ databases">
        <authorList>
            <person name="Safronova V.I."/>
            <person name="Sazanova A.L."/>
            <person name="Chirak E.R."/>
        </authorList>
    </citation>
    <scope>NUCLEOTIDE SEQUENCE [LARGE SCALE GENOMIC DNA]</scope>
    <source>
        <strain evidence="8 9">Opo-243</strain>
    </source>
</reference>